<dbReference type="SUPFAM" id="SSF51445">
    <property type="entry name" value="(Trans)glycosidases"/>
    <property type="match status" value="1"/>
</dbReference>
<dbReference type="Pfam" id="PF18559">
    <property type="entry name" value="Exop_C"/>
    <property type="match status" value="1"/>
</dbReference>
<evidence type="ECO:0000259" key="6">
    <source>
        <dbReference type="Pfam" id="PF18559"/>
    </source>
</evidence>
<keyword evidence="8" id="KW-1185">Reference proteome</keyword>
<dbReference type="KEGG" id="ttu:TERTU_3750"/>
<dbReference type="Proteomes" id="UP000009080">
    <property type="component" value="Chromosome"/>
</dbReference>
<dbReference type="InterPro" id="IPR002772">
    <property type="entry name" value="Glyco_hydro_3_C"/>
</dbReference>
<name>C5BSD1_TERTT</name>
<dbReference type="eggNOG" id="COG1472">
    <property type="taxonomic scope" value="Bacteria"/>
</dbReference>
<sequence>MSGLLAACSPEPSPKAPSPTPTPTPQTQEQAVVHPELWPQASSPVGGDEAVESRVESLLAKMSLAEKVGQMMQAEIQSLEPGDVKKYHLGSVLNGGGSWPHRKENATVADWLALADQFYDESMDDSDGYVAIPVIWGTDAVHGHNNVIGATLFPQNIALGATRDPQLVRDIGAATAKAVRATGIDWAFAPTIAVARNYGWGRTYESYSEDPALVAQFSGEIVKGLQGEPGTDEFLSNEHVLASAKHFLGDGGTWQGDDQGDTRVSERELIDVHSAGYPPAINAGVQTVMSSFSSWQGEKMHGNKDLLTRVLKERMGFDGLVVGDWNGHGQVAGCTVSSCAQAINAGIDLVMVPNDWKALIKNTIAQVESGEISQARIDDAVRRILRVKVRTGIFEGKPSARALDASVLGSDAHRALARKAVRESLVLLKNQNHILPLLPQQRVMVVGPAAKDIGWQSGGWTITWQGTGNTNDKFPGATSIYEGIKRAVTAGDGTVTYSVDGSVSGGAKPDVAIAVFGERPYAEGVGDVASLELEPGDKPSLAMLQRLREQGIPVVSVFLSGRPMWVNPELNASDAFVAAWWPGSEGDGVADVLFADGSGQPRFHFNGRLSFSWPKTPLQTELNIGSDDYDPLFPLGYGLDYSNGQQGPDSNLPVDLDGVDTGELKDIDFYVGGPMQPWSLFVSHNDSRQVLSGAFAALSDKSVQVETADKDVQEDALDIRWKDANGARLYLQDGQPLDLTPYLENGTLAFDMKVDKLAKGGLTVGLDCGENCKREVPLNDIARSVAGKDWQHYELPLSCFVREGDDLSSVATPFSMELGGSGRMSLANVRFMLKGSANTQCPDITTVALEPAKLTEWWAIDWWEPRHQQVLKRIAEGKVDLLMIGDSITHGWENEGKPVWDEYYAKRNAVNLGFSGDRTENVLWRLEHGEIDGISPKLAVLMIGTNNTGHRLQPAQYTAQGIAKIVETLRTKLPETKVLVLGVFPRDAKPDAPMRLINRDINKRVAKLADGKNVFFLDIGDTFLNDDGVLTREVAPDLLHLNTDSYRLWAQAMEPTLKKLLGEA</sequence>
<dbReference type="InterPro" id="IPR001764">
    <property type="entry name" value="Glyco_hydro_3_N"/>
</dbReference>
<feature type="domain" description="SGNH hydrolase-type esterase" evidence="5">
    <location>
        <begin position="884"/>
        <end position="1048"/>
    </location>
</feature>
<dbReference type="AlphaFoldDB" id="C5BSD1"/>
<dbReference type="CAZy" id="GH3">
    <property type="family name" value="Glycoside Hydrolase Family 3"/>
</dbReference>
<dbReference type="eggNOG" id="COG2755">
    <property type="taxonomic scope" value="Bacteria"/>
</dbReference>
<reference evidence="7 8" key="1">
    <citation type="journal article" date="2009" name="PLoS ONE">
        <title>The complete genome of Teredinibacter turnerae T7901: an intracellular endosymbiont of marine wood-boring bivalves (shipworms).</title>
        <authorList>
            <person name="Yang J.C."/>
            <person name="Madupu R."/>
            <person name="Durkin A.S."/>
            <person name="Ekborg N.A."/>
            <person name="Pedamallu C.S."/>
            <person name="Hostetler J.B."/>
            <person name="Radune D."/>
            <person name="Toms B.S."/>
            <person name="Henrissat B."/>
            <person name="Coutinho P.M."/>
            <person name="Schwarz S."/>
            <person name="Field L."/>
            <person name="Trindade-Silva A.E."/>
            <person name="Soares C.A.G."/>
            <person name="Elshahawi S."/>
            <person name="Hanora A."/>
            <person name="Schmidt E.W."/>
            <person name="Haygood M.G."/>
            <person name="Posfai J."/>
            <person name="Benner J."/>
            <person name="Madinger C."/>
            <person name="Nove J."/>
            <person name="Anton B."/>
            <person name="Chaudhary K."/>
            <person name="Foster J."/>
            <person name="Holman A."/>
            <person name="Kumar S."/>
            <person name="Lessard P.A."/>
            <person name="Luyten Y.A."/>
            <person name="Slatko B."/>
            <person name="Wood N."/>
            <person name="Wu B."/>
            <person name="Teplitski M."/>
            <person name="Mougous J.D."/>
            <person name="Ward N."/>
            <person name="Eisen J.A."/>
            <person name="Badger J.H."/>
            <person name="Distel D.L."/>
        </authorList>
    </citation>
    <scope>NUCLEOTIDE SEQUENCE [LARGE SCALE GENOMIC DNA]</scope>
    <source>
        <strain evidence="8">ATCC 39867 / T7901</strain>
    </source>
</reference>
<proteinExistence type="predicted"/>
<feature type="domain" description="Glycoside hydrolase family 3 C-terminal" evidence="4">
    <location>
        <begin position="425"/>
        <end position="641"/>
    </location>
</feature>
<evidence type="ECO:0000259" key="3">
    <source>
        <dbReference type="Pfam" id="PF00933"/>
    </source>
</evidence>
<organism evidence="7 8">
    <name type="scientific">Teredinibacter turnerae (strain ATCC 39867 / T7901)</name>
    <dbReference type="NCBI Taxonomy" id="377629"/>
    <lineage>
        <taxon>Bacteria</taxon>
        <taxon>Pseudomonadati</taxon>
        <taxon>Pseudomonadota</taxon>
        <taxon>Gammaproteobacteria</taxon>
        <taxon>Cellvibrionales</taxon>
        <taxon>Cellvibrionaceae</taxon>
        <taxon>Teredinibacter</taxon>
    </lineage>
</organism>
<dbReference type="InterPro" id="IPR008979">
    <property type="entry name" value="Galactose-bd-like_sf"/>
</dbReference>
<dbReference type="Pfam" id="PF13472">
    <property type="entry name" value="Lipase_GDSL_2"/>
    <property type="match status" value="1"/>
</dbReference>
<feature type="region of interest" description="Disordered" evidence="2">
    <location>
        <begin position="1"/>
        <end position="34"/>
    </location>
</feature>
<dbReference type="SUPFAM" id="SSF52266">
    <property type="entry name" value="SGNH hydrolase"/>
    <property type="match status" value="1"/>
</dbReference>
<evidence type="ECO:0000259" key="4">
    <source>
        <dbReference type="Pfam" id="PF01915"/>
    </source>
</evidence>
<evidence type="ECO:0000313" key="8">
    <source>
        <dbReference type="Proteomes" id="UP000009080"/>
    </source>
</evidence>
<evidence type="ECO:0000256" key="2">
    <source>
        <dbReference type="SAM" id="MobiDB-lite"/>
    </source>
</evidence>
<protein>
    <submittedName>
        <fullName evidence="7">Glycoside hydrolase family 3 domain protein</fullName>
    </submittedName>
</protein>
<dbReference type="Pfam" id="PF00933">
    <property type="entry name" value="Glyco_hydro_3"/>
    <property type="match status" value="1"/>
</dbReference>
<dbReference type="InterPro" id="IPR013830">
    <property type="entry name" value="SGNH_hydro"/>
</dbReference>
<dbReference type="GO" id="GO:0009251">
    <property type="term" value="P:glucan catabolic process"/>
    <property type="evidence" value="ECO:0007669"/>
    <property type="project" value="TreeGrafter"/>
</dbReference>
<dbReference type="STRING" id="377629.TERTU_3750"/>
<evidence type="ECO:0000259" key="5">
    <source>
        <dbReference type="Pfam" id="PF13472"/>
    </source>
</evidence>
<dbReference type="PANTHER" id="PTHR30620:SF77">
    <property type="entry name" value="LYSOSOMAL BETA GLUCOSIDASE-LIKE"/>
    <property type="match status" value="1"/>
</dbReference>
<dbReference type="InterPro" id="IPR036881">
    <property type="entry name" value="Glyco_hydro_3_C_sf"/>
</dbReference>
<dbReference type="InterPro" id="IPR051915">
    <property type="entry name" value="Cellulose_Degrad_GH3"/>
</dbReference>
<feature type="compositionally biased region" description="Pro residues" evidence="2">
    <location>
        <begin position="11"/>
        <end position="24"/>
    </location>
</feature>
<feature type="domain" description="ExoP galactose-binding-like" evidence="6">
    <location>
        <begin position="676"/>
        <end position="831"/>
    </location>
</feature>
<dbReference type="Gene3D" id="2.60.120.430">
    <property type="entry name" value="Galactose-binding lectin"/>
    <property type="match status" value="1"/>
</dbReference>
<dbReference type="Gene3D" id="3.20.20.300">
    <property type="entry name" value="Glycoside hydrolase, family 3, N-terminal domain"/>
    <property type="match status" value="1"/>
</dbReference>
<dbReference type="SUPFAM" id="SSF52279">
    <property type="entry name" value="Beta-D-glucan exohydrolase, C-terminal domain"/>
    <property type="match status" value="1"/>
</dbReference>
<dbReference type="SUPFAM" id="SSF49785">
    <property type="entry name" value="Galactose-binding domain-like"/>
    <property type="match status" value="1"/>
</dbReference>
<dbReference type="HOGENOM" id="CLU_004542_9_1_6"/>
<accession>C5BSD1</accession>
<dbReference type="PRINTS" id="PR00133">
    <property type="entry name" value="GLHYDRLASE3"/>
</dbReference>
<evidence type="ECO:0000313" key="7">
    <source>
        <dbReference type="EMBL" id="ACR10686.1"/>
    </source>
</evidence>
<dbReference type="EMBL" id="CP001614">
    <property type="protein sequence ID" value="ACR10686.1"/>
    <property type="molecule type" value="Genomic_DNA"/>
</dbReference>
<dbReference type="Pfam" id="PF01915">
    <property type="entry name" value="Glyco_hydro_3_C"/>
    <property type="match status" value="1"/>
</dbReference>
<dbReference type="GO" id="GO:0016788">
    <property type="term" value="F:hydrolase activity, acting on ester bonds"/>
    <property type="evidence" value="ECO:0007669"/>
    <property type="project" value="UniProtKB-ARBA"/>
</dbReference>
<dbReference type="InterPro" id="IPR036962">
    <property type="entry name" value="Glyco_hydro_3_N_sf"/>
</dbReference>
<dbReference type="InterPro" id="IPR036514">
    <property type="entry name" value="SGNH_hydro_sf"/>
</dbReference>
<dbReference type="PANTHER" id="PTHR30620">
    <property type="entry name" value="PERIPLASMIC BETA-GLUCOSIDASE-RELATED"/>
    <property type="match status" value="1"/>
</dbReference>
<dbReference type="Gene3D" id="3.40.50.1110">
    <property type="entry name" value="SGNH hydrolase"/>
    <property type="match status" value="1"/>
</dbReference>
<keyword evidence="1 7" id="KW-0378">Hydrolase</keyword>
<dbReference type="InterPro" id="IPR017853">
    <property type="entry name" value="GH"/>
</dbReference>
<dbReference type="Gene3D" id="3.40.50.1700">
    <property type="entry name" value="Glycoside hydrolase family 3 C-terminal domain"/>
    <property type="match status" value="1"/>
</dbReference>
<dbReference type="GO" id="GO:0008422">
    <property type="term" value="F:beta-glucosidase activity"/>
    <property type="evidence" value="ECO:0007669"/>
    <property type="project" value="TreeGrafter"/>
</dbReference>
<dbReference type="CDD" id="cd01820">
    <property type="entry name" value="PAF_acetylesterase_like"/>
    <property type="match status" value="1"/>
</dbReference>
<feature type="domain" description="Glycoside hydrolase family 3 N-terminal" evidence="3">
    <location>
        <begin position="64"/>
        <end position="387"/>
    </location>
</feature>
<gene>
    <name evidence="7" type="ordered locus">TERTU_3750</name>
</gene>
<dbReference type="InterPro" id="IPR041443">
    <property type="entry name" value="Exop_C"/>
</dbReference>
<evidence type="ECO:0000256" key="1">
    <source>
        <dbReference type="ARBA" id="ARBA00022801"/>
    </source>
</evidence>